<name>A0A167ZTJ5_9EURO</name>
<evidence type="ECO:0000313" key="3">
    <source>
        <dbReference type="Proteomes" id="UP000242877"/>
    </source>
</evidence>
<gene>
    <name evidence="2" type="ORF">AAP_02543</name>
</gene>
<feature type="region of interest" description="Disordered" evidence="1">
    <location>
        <begin position="1"/>
        <end position="292"/>
    </location>
</feature>
<organism evidence="2 3">
    <name type="scientific">Ascosphaera apis ARSEF 7405</name>
    <dbReference type="NCBI Taxonomy" id="392613"/>
    <lineage>
        <taxon>Eukaryota</taxon>
        <taxon>Fungi</taxon>
        <taxon>Dikarya</taxon>
        <taxon>Ascomycota</taxon>
        <taxon>Pezizomycotina</taxon>
        <taxon>Eurotiomycetes</taxon>
        <taxon>Eurotiomycetidae</taxon>
        <taxon>Onygenales</taxon>
        <taxon>Ascosphaeraceae</taxon>
        <taxon>Ascosphaera</taxon>
    </lineage>
</organism>
<evidence type="ECO:0000256" key="1">
    <source>
        <dbReference type="SAM" id="MobiDB-lite"/>
    </source>
</evidence>
<feature type="compositionally biased region" description="Polar residues" evidence="1">
    <location>
        <begin position="174"/>
        <end position="194"/>
    </location>
</feature>
<proteinExistence type="predicted"/>
<feature type="compositionally biased region" description="Polar residues" evidence="1">
    <location>
        <begin position="53"/>
        <end position="71"/>
    </location>
</feature>
<feature type="compositionally biased region" description="Basic and acidic residues" evidence="1">
    <location>
        <begin position="195"/>
        <end position="204"/>
    </location>
</feature>
<reference evidence="2 3" key="1">
    <citation type="journal article" date="2016" name="Genome Biol. Evol.">
        <title>Divergent and convergent evolution of fungal pathogenicity.</title>
        <authorList>
            <person name="Shang Y."/>
            <person name="Xiao G."/>
            <person name="Zheng P."/>
            <person name="Cen K."/>
            <person name="Zhan S."/>
            <person name="Wang C."/>
        </authorList>
    </citation>
    <scope>NUCLEOTIDE SEQUENCE [LARGE SCALE GENOMIC DNA]</scope>
    <source>
        <strain evidence="2 3">ARSEF 7405</strain>
    </source>
</reference>
<dbReference type="AlphaFoldDB" id="A0A167ZTJ5"/>
<feature type="compositionally biased region" description="Polar residues" evidence="1">
    <location>
        <begin position="207"/>
        <end position="225"/>
    </location>
</feature>
<feature type="compositionally biased region" description="Polar residues" evidence="1">
    <location>
        <begin position="150"/>
        <end position="161"/>
    </location>
</feature>
<feature type="compositionally biased region" description="Basic and acidic residues" evidence="1">
    <location>
        <begin position="164"/>
        <end position="173"/>
    </location>
</feature>
<evidence type="ECO:0000313" key="2">
    <source>
        <dbReference type="EMBL" id="KZZ93077.1"/>
    </source>
</evidence>
<dbReference type="EMBL" id="AZGZ01000009">
    <property type="protein sequence ID" value="KZZ93077.1"/>
    <property type="molecule type" value="Genomic_DNA"/>
</dbReference>
<accession>A0A167ZTJ5</accession>
<dbReference type="VEuPathDB" id="FungiDB:AAP_02543"/>
<dbReference type="Proteomes" id="UP000242877">
    <property type="component" value="Unassembled WGS sequence"/>
</dbReference>
<feature type="compositionally biased region" description="Basic and acidic residues" evidence="1">
    <location>
        <begin position="96"/>
        <end position="108"/>
    </location>
</feature>
<protein>
    <submittedName>
        <fullName evidence="2">Uncharacterized protein</fullName>
    </submittedName>
</protein>
<sequence length="292" mass="30406">MEQSPSLASKAGADENGAGTAGADSQELSRLIPHEGGGHAVSNLEEHKDSEQSRSSADGQASMAAKSNSASECAYGAQPSKACGGDAVHQMNTQSHQEHADVKADRGDPSTSAPVAGRNNCDAGKEGQPGRDEQHTPSAEETDESKKEISQSQVISPQSTPEADPGKDTEKHVNLSNLHAVSSSQVPTEETSVSEPHDIGEDKAAYNGSTEEPTVDSSPQGSGKTTADDIESKTASEPLPTDPSDDRLHISEPALSNKGGNSHEKHSESNSLEMAQRGGGQTRHSMLVVKKI</sequence>
<feature type="compositionally biased region" description="Basic and acidic residues" evidence="1">
    <location>
        <begin position="123"/>
        <end position="135"/>
    </location>
</feature>
<keyword evidence="3" id="KW-1185">Reference proteome</keyword>
<comment type="caution">
    <text evidence="2">The sequence shown here is derived from an EMBL/GenBank/DDBJ whole genome shotgun (WGS) entry which is preliminary data.</text>
</comment>